<keyword evidence="1" id="KW-1133">Transmembrane helix</keyword>
<evidence type="ECO:0000313" key="3">
    <source>
        <dbReference type="Proteomes" id="UP001138997"/>
    </source>
</evidence>
<dbReference type="RefSeq" id="WP_231448043.1">
    <property type="nucleotide sequence ID" value="NZ_JAJOMB010000020.1"/>
</dbReference>
<keyword evidence="1" id="KW-0812">Transmembrane</keyword>
<reference evidence="2" key="1">
    <citation type="submission" date="2021-11" db="EMBL/GenBank/DDBJ databases">
        <title>Streptomyces corallinus and Kineosporia corallina sp. nov., two new coral-derived marine actinobacteria.</title>
        <authorList>
            <person name="Buangrab K."/>
            <person name="Sutthacheep M."/>
            <person name="Yeemin T."/>
            <person name="Harunari E."/>
            <person name="Igarashi Y."/>
            <person name="Sripreechasak P."/>
            <person name="Kanchanasin P."/>
            <person name="Tanasupawat S."/>
            <person name="Phongsopitanun W."/>
        </authorList>
    </citation>
    <scope>NUCLEOTIDE SEQUENCE</scope>
    <source>
        <strain evidence="2">JCM 31032</strain>
    </source>
</reference>
<comment type="caution">
    <text evidence="2">The sequence shown here is derived from an EMBL/GenBank/DDBJ whole genome shotgun (WGS) entry which is preliminary data.</text>
</comment>
<feature type="transmembrane region" description="Helical" evidence="1">
    <location>
        <begin position="198"/>
        <end position="218"/>
    </location>
</feature>
<protein>
    <submittedName>
        <fullName evidence="2">Uncharacterized protein</fullName>
    </submittedName>
</protein>
<feature type="transmembrane region" description="Helical" evidence="1">
    <location>
        <begin position="12"/>
        <end position="30"/>
    </location>
</feature>
<evidence type="ECO:0000313" key="2">
    <source>
        <dbReference type="EMBL" id="MCD5315152.1"/>
    </source>
</evidence>
<keyword evidence="1" id="KW-0472">Membrane</keyword>
<accession>A0A9X1NHG4</accession>
<feature type="transmembrane region" description="Helical" evidence="1">
    <location>
        <begin position="126"/>
        <end position="147"/>
    </location>
</feature>
<gene>
    <name evidence="2" type="ORF">LR394_30030</name>
</gene>
<dbReference type="AlphaFoldDB" id="A0A9X1NHG4"/>
<dbReference type="Proteomes" id="UP001138997">
    <property type="component" value="Unassembled WGS sequence"/>
</dbReference>
<feature type="transmembrane region" description="Helical" evidence="1">
    <location>
        <begin position="89"/>
        <end position="114"/>
    </location>
</feature>
<sequence>MIRVLRIELRRSNVPVVALSVFLVSALVLGLTFREWLRDWSQLAEMTEQAVGLTAALAAAGGAVLGRREKRSRADELFAGTGRPAWQKVAPTAGALSIGLVAVQGLILAAALVLVRVNASYQSYSAVWQLGPDLAVLAGAGLLGLAAGRAWSSAFVAPGLAAGLVLVQVVFSASGVPHPLSFFNSGASTWTRLADEVVLGRAALGAGLLVAGILLAASRNWAVRGLGAGALVAGVAAALVITPVQRFEVDPAARRLVCSEGAPQVCVTAVHAYALADTTRQAREALGHLSQLPDAPQRAIELNYDPVAAGLTDTSTSTLPWDTTPDVAPGTMQFELVLKDGAATDPDLMRSMVSGAGASLNGCRLDDPRPLAVAGAWLTDAPTFEPISPYLRDMPFPIPTPPEEMQAIGAAVAKLRALPHQQQVQRVSEFREALRACRTKGLMDILIAPGPA</sequence>
<feature type="transmembrane region" description="Helical" evidence="1">
    <location>
        <begin position="154"/>
        <end position="178"/>
    </location>
</feature>
<name>A0A9X1NHG4_9ACTN</name>
<proteinExistence type="predicted"/>
<dbReference type="EMBL" id="JAJOMB010000020">
    <property type="protein sequence ID" value="MCD5315152.1"/>
    <property type="molecule type" value="Genomic_DNA"/>
</dbReference>
<evidence type="ECO:0000256" key="1">
    <source>
        <dbReference type="SAM" id="Phobius"/>
    </source>
</evidence>
<organism evidence="2 3">
    <name type="scientific">Kineosporia babensis</name>
    <dbReference type="NCBI Taxonomy" id="499548"/>
    <lineage>
        <taxon>Bacteria</taxon>
        <taxon>Bacillati</taxon>
        <taxon>Actinomycetota</taxon>
        <taxon>Actinomycetes</taxon>
        <taxon>Kineosporiales</taxon>
        <taxon>Kineosporiaceae</taxon>
        <taxon>Kineosporia</taxon>
    </lineage>
</organism>
<feature type="transmembrane region" description="Helical" evidence="1">
    <location>
        <begin position="50"/>
        <end position="68"/>
    </location>
</feature>
<feature type="transmembrane region" description="Helical" evidence="1">
    <location>
        <begin position="225"/>
        <end position="244"/>
    </location>
</feature>
<keyword evidence="3" id="KW-1185">Reference proteome</keyword>